<dbReference type="PANTHER" id="PTHR43179">
    <property type="entry name" value="RHAMNOSYLTRANSFERASE WBBL"/>
    <property type="match status" value="1"/>
</dbReference>
<keyword evidence="2" id="KW-0328">Glycosyltransferase</keyword>
<dbReference type="RefSeq" id="WP_407944790.1">
    <property type="nucleotide sequence ID" value="NZ_MTZV01000004.1"/>
</dbReference>
<dbReference type="CDD" id="cd02526">
    <property type="entry name" value="GT2_RfbF_like"/>
    <property type="match status" value="1"/>
</dbReference>
<dbReference type="SUPFAM" id="SSF53448">
    <property type="entry name" value="Nucleotide-diphospho-sugar transferases"/>
    <property type="match status" value="1"/>
</dbReference>
<evidence type="ECO:0000256" key="1">
    <source>
        <dbReference type="ARBA" id="ARBA00006739"/>
    </source>
</evidence>
<keyword evidence="3 4" id="KW-0808">Transferase</keyword>
<dbReference type="Proteomes" id="UP000218022">
    <property type="component" value="Unassembled WGS sequence"/>
</dbReference>
<evidence type="ECO:0000313" key="4">
    <source>
        <dbReference type="EMBL" id="PCE25233.1"/>
    </source>
</evidence>
<sequence>MYGGALNGESYVPRAGAVVVFYHPDAACVERANRLAATMRCVVVDNTPSVQEASELGLSATITYLPNGDNVGIATAINQGVEALIRDGFDTAILFDQDSEPPASLLTELPMVIAQSNKTGDRVALVGPAYDDVRLRGTAPFVRFKWWRLERIVPEGNQPIDVDFLISSGSCINLRWWADIGPMDDALFIDFVDLEWCVRAKRKGFRVLGLPWVRMSHELGGEPVRVFGRPYPMHGPLRHYYQFRNAIALMKRPSIPIAWKTTELVKLPVRVVIYCFFPERRKEHLAMVWRGLCDGWRGRLGAYRQPSQKR</sequence>
<dbReference type="EMBL" id="MTZV01000004">
    <property type="protein sequence ID" value="PCE25233.1"/>
    <property type="molecule type" value="Genomic_DNA"/>
</dbReference>
<dbReference type="PANTHER" id="PTHR43179:SF12">
    <property type="entry name" value="GALACTOFURANOSYLTRANSFERASE GLFT2"/>
    <property type="match status" value="1"/>
</dbReference>
<comment type="caution">
    <text evidence="4">The sequence shown here is derived from an EMBL/GenBank/DDBJ whole genome shotgun (WGS) entry which is preliminary data.</text>
</comment>
<gene>
    <name evidence="4" type="ORF">BWP39_11965</name>
</gene>
<accession>A0A2A4EUD8</accession>
<evidence type="ECO:0000256" key="2">
    <source>
        <dbReference type="ARBA" id="ARBA00022676"/>
    </source>
</evidence>
<proteinExistence type="inferred from homology"/>
<evidence type="ECO:0000256" key="3">
    <source>
        <dbReference type="ARBA" id="ARBA00022679"/>
    </source>
</evidence>
<protein>
    <submittedName>
        <fullName evidence="4">Rhamnosyltransferase</fullName>
    </submittedName>
</protein>
<dbReference type="InterPro" id="IPR029044">
    <property type="entry name" value="Nucleotide-diphossugar_trans"/>
</dbReference>
<organism evidence="4 5">
    <name type="scientific">Paraburkholderia acidicola</name>
    <dbReference type="NCBI Taxonomy" id="1912599"/>
    <lineage>
        <taxon>Bacteria</taxon>
        <taxon>Pseudomonadati</taxon>
        <taxon>Pseudomonadota</taxon>
        <taxon>Betaproteobacteria</taxon>
        <taxon>Burkholderiales</taxon>
        <taxon>Burkholderiaceae</taxon>
        <taxon>Paraburkholderia</taxon>
    </lineage>
</organism>
<comment type="similarity">
    <text evidence="1">Belongs to the glycosyltransferase 2 family.</text>
</comment>
<dbReference type="GO" id="GO:0016757">
    <property type="term" value="F:glycosyltransferase activity"/>
    <property type="evidence" value="ECO:0007669"/>
    <property type="project" value="UniProtKB-KW"/>
</dbReference>
<reference evidence="4 5" key="1">
    <citation type="submission" date="2017-01" db="EMBL/GenBank/DDBJ databases">
        <title>Whole-Genome Shotgun Sequencing of Two beta-Proteobacterial Species in Search of the Bulgecin Biosynthetic Cluster.</title>
        <authorList>
            <person name="Horsman M.E."/>
            <person name="Marous D.R."/>
            <person name="Li R."/>
            <person name="Oliver R.A."/>
            <person name="Byun B."/>
            <person name="Emrich S.J."/>
            <person name="Boggess B."/>
            <person name="Townsend C.A."/>
            <person name="Mobashery S."/>
        </authorList>
    </citation>
    <scope>NUCLEOTIDE SEQUENCE [LARGE SCALE GENOMIC DNA]</scope>
    <source>
        <strain evidence="4 5">ATCC 31363</strain>
    </source>
</reference>
<dbReference type="Gene3D" id="3.90.550.10">
    <property type="entry name" value="Spore Coat Polysaccharide Biosynthesis Protein SpsA, Chain A"/>
    <property type="match status" value="1"/>
</dbReference>
<evidence type="ECO:0000313" key="5">
    <source>
        <dbReference type="Proteomes" id="UP000218022"/>
    </source>
</evidence>
<name>A0A2A4EUD8_9BURK</name>
<dbReference type="AlphaFoldDB" id="A0A2A4EUD8"/>